<dbReference type="AlphaFoldDB" id="A0A8T0EC41"/>
<keyword evidence="2 4" id="KW-0863">Zinc-finger</keyword>
<dbReference type="GO" id="GO:0010468">
    <property type="term" value="P:regulation of gene expression"/>
    <property type="evidence" value="ECO:0007669"/>
    <property type="project" value="TreeGrafter"/>
</dbReference>
<dbReference type="PROSITE" id="PS50157">
    <property type="entry name" value="ZINC_FINGER_C2H2_2"/>
    <property type="match status" value="4"/>
</dbReference>
<comment type="caution">
    <text evidence="6">The sequence shown here is derived from an EMBL/GenBank/DDBJ whole genome shotgun (WGS) entry which is preliminary data.</text>
</comment>
<dbReference type="PANTHER" id="PTHR16515:SF35">
    <property type="entry name" value="FEZ FAMILY ZINC FINGER PROTEIN 2"/>
    <property type="match status" value="1"/>
</dbReference>
<feature type="domain" description="C2H2-type" evidence="5">
    <location>
        <begin position="479"/>
        <end position="506"/>
    </location>
</feature>
<dbReference type="Pfam" id="PF00096">
    <property type="entry name" value="zf-C2H2"/>
    <property type="match status" value="4"/>
</dbReference>
<dbReference type="InterPro" id="IPR050331">
    <property type="entry name" value="Zinc_finger"/>
</dbReference>
<dbReference type="PANTHER" id="PTHR16515">
    <property type="entry name" value="PR DOMAIN ZINC FINGER PROTEIN"/>
    <property type="match status" value="1"/>
</dbReference>
<keyword evidence="1" id="KW-0479">Metal-binding</keyword>
<dbReference type="SUPFAM" id="SSF57667">
    <property type="entry name" value="beta-beta-alpha zinc fingers"/>
    <property type="match status" value="2"/>
</dbReference>
<dbReference type="FunFam" id="3.30.160.60:FF:000432">
    <property type="entry name" value="zinc finger protein Gfi-1b isoform X1"/>
    <property type="match status" value="1"/>
</dbReference>
<evidence type="ECO:0000256" key="4">
    <source>
        <dbReference type="PROSITE-ProRule" id="PRU00042"/>
    </source>
</evidence>
<dbReference type="Gene3D" id="3.30.160.60">
    <property type="entry name" value="Classic Zinc Finger"/>
    <property type="match status" value="4"/>
</dbReference>
<keyword evidence="7" id="KW-1185">Reference proteome</keyword>
<dbReference type="FunFam" id="3.30.160.60:FF:000446">
    <property type="entry name" value="Zinc finger protein"/>
    <property type="match status" value="1"/>
</dbReference>
<dbReference type="InterPro" id="IPR013087">
    <property type="entry name" value="Znf_C2H2_type"/>
</dbReference>
<dbReference type="Proteomes" id="UP000807504">
    <property type="component" value="Unassembled WGS sequence"/>
</dbReference>
<evidence type="ECO:0000313" key="7">
    <source>
        <dbReference type="Proteomes" id="UP000807504"/>
    </source>
</evidence>
<evidence type="ECO:0000313" key="6">
    <source>
        <dbReference type="EMBL" id="KAF8770702.1"/>
    </source>
</evidence>
<protein>
    <submittedName>
        <fullName evidence="6">Zinc finger protein Gfi-1b like protein</fullName>
    </submittedName>
</protein>
<evidence type="ECO:0000256" key="2">
    <source>
        <dbReference type="ARBA" id="ARBA00022771"/>
    </source>
</evidence>
<dbReference type="GO" id="GO:0008270">
    <property type="term" value="F:zinc ion binding"/>
    <property type="evidence" value="ECO:0007669"/>
    <property type="project" value="UniProtKB-KW"/>
</dbReference>
<accession>A0A8T0EC41</accession>
<name>A0A8T0EC41_ARGBR</name>
<proteinExistence type="predicted"/>
<dbReference type="PROSITE" id="PS00028">
    <property type="entry name" value="ZINC_FINGER_C2H2_1"/>
    <property type="match status" value="4"/>
</dbReference>
<feature type="domain" description="C2H2-type" evidence="5">
    <location>
        <begin position="535"/>
        <end position="562"/>
    </location>
</feature>
<evidence type="ECO:0000256" key="3">
    <source>
        <dbReference type="ARBA" id="ARBA00022833"/>
    </source>
</evidence>
<dbReference type="FunFam" id="3.30.160.60:FF:000345">
    <property type="entry name" value="Zinc finger protein Gfi-1"/>
    <property type="match status" value="1"/>
</dbReference>
<reference evidence="6" key="1">
    <citation type="journal article" date="2020" name="bioRxiv">
        <title>Chromosome-level reference genome of the European wasp spider Argiope bruennichi: a resource for studies on range expansion and evolutionary adaptation.</title>
        <authorList>
            <person name="Sheffer M.M."/>
            <person name="Hoppe A."/>
            <person name="Krehenwinkel H."/>
            <person name="Uhl G."/>
            <person name="Kuss A.W."/>
            <person name="Jensen L."/>
            <person name="Jensen C."/>
            <person name="Gillespie R.G."/>
            <person name="Hoff K.J."/>
            <person name="Prost S."/>
        </authorList>
    </citation>
    <scope>NUCLEOTIDE SEQUENCE</scope>
</reference>
<evidence type="ECO:0000259" key="5">
    <source>
        <dbReference type="PROSITE" id="PS50157"/>
    </source>
</evidence>
<reference evidence="6" key="2">
    <citation type="submission" date="2020-06" db="EMBL/GenBank/DDBJ databases">
        <authorList>
            <person name="Sheffer M."/>
        </authorList>
    </citation>
    <scope>NUCLEOTIDE SEQUENCE</scope>
</reference>
<sequence>MDIVDKLGLEPVDQEMLSHGLLGGSETKQKSHNLYYITLQSLCSNFRHNISVLYEKKICGAIPRVSNPEIFPILRRKNIELSDIGEDTPEIDLLIGADYLDALLTGSIERINKNLVAIKTKLGWTLQGKQTKQSKSLENIIYATNLDLTELWNLDAIGIRDPVEIKSKQVTDEETVEFLCKTIKRNEDKRYEVCLPWKSGYTGGAERTVSGAGRNEQNALPHVPELSNIYEVPPYSTTTHLSNNAKPFETSLFNRGPEELLSERNLQNFLRLCCYFVPFSHSSSPKPRVELFRDSTMEPLNDPHKIWNPYLPSNATSLKKSPIHTTRLWRPAFSEIQSLSSNENSNSCKYCGSACDNSFLLNNRTCFKCFSFIDVSRGSQENYVLKYENKDVPSSSVCSSLETMDSASKKMKQEDSLKMFSENKVTAPKPLLPITQIEKQIQVMNESKNRTGEHNIRELDRIQEKKQYVRTSSTGCKSFTCKQCGKSFKRSSTLSTHLLIHLNIRPYSCTYCGKRFHQKSDMKKHTYIHTGEKPHKCDVCGKAFSQSSNLITHSRKHSGFKPFSCSKCSRTFQRKIDLVRHMDSKHYTTLNYLNAPQNTASSD</sequence>
<dbReference type="InterPro" id="IPR036236">
    <property type="entry name" value="Znf_C2H2_sf"/>
</dbReference>
<feature type="domain" description="C2H2-type" evidence="5">
    <location>
        <begin position="563"/>
        <end position="586"/>
    </location>
</feature>
<dbReference type="FunFam" id="3.30.160.60:FF:000245">
    <property type="entry name" value="zinc finger protein Gfi-1"/>
    <property type="match status" value="1"/>
</dbReference>
<dbReference type="SMART" id="SM00355">
    <property type="entry name" value="ZnF_C2H2"/>
    <property type="match status" value="4"/>
</dbReference>
<gene>
    <name evidence="6" type="ORF">HNY73_018199</name>
</gene>
<organism evidence="6 7">
    <name type="scientific">Argiope bruennichi</name>
    <name type="common">Wasp spider</name>
    <name type="synonym">Aranea bruennichi</name>
    <dbReference type="NCBI Taxonomy" id="94029"/>
    <lineage>
        <taxon>Eukaryota</taxon>
        <taxon>Metazoa</taxon>
        <taxon>Ecdysozoa</taxon>
        <taxon>Arthropoda</taxon>
        <taxon>Chelicerata</taxon>
        <taxon>Arachnida</taxon>
        <taxon>Araneae</taxon>
        <taxon>Araneomorphae</taxon>
        <taxon>Entelegynae</taxon>
        <taxon>Araneoidea</taxon>
        <taxon>Araneidae</taxon>
        <taxon>Argiope</taxon>
    </lineage>
</organism>
<dbReference type="GO" id="GO:0005634">
    <property type="term" value="C:nucleus"/>
    <property type="evidence" value="ECO:0007669"/>
    <property type="project" value="TreeGrafter"/>
</dbReference>
<feature type="domain" description="C2H2-type" evidence="5">
    <location>
        <begin position="507"/>
        <end position="534"/>
    </location>
</feature>
<dbReference type="EMBL" id="JABXBU010002228">
    <property type="protein sequence ID" value="KAF8770702.1"/>
    <property type="molecule type" value="Genomic_DNA"/>
</dbReference>
<evidence type="ECO:0000256" key="1">
    <source>
        <dbReference type="ARBA" id="ARBA00022723"/>
    </source>
</evidence>
<keyword evidence="3" id="KW-0862">Zinc</keyword>